<keyword evidence="11 14" id="KW-0675">Receptor</keyword>
<feature type="transmembrane region" description="Helical" evidence="15">
    <location>
        <begin position="285"/>
        <end position="304"/>
    </location>
</feature>
<dbReference type="InterPro" id="IPR000725">
    <property type="entry name" value="Olfact_rcpt"/>
</dbReference>
<comment type="function">
    <text evidence="1">Putative odorant or sperm cell receptor.</text>
</comment>
<evidence type="ECO:0000256" key="1">
    <source>
        <dbReference type="ARBA" id="ARBA00003929"/>
    </source>
</evidence>
<dbReference type="PRINTS" id="PR00245">
    <property type="entry name" value="OLFACTORYR"/>
</dbReference>
<protein>
    <recommendedName>
        <fullName evidence="15">Olfactory receptor</fullName>
    </recommendedName>
</protein>
<feature type="transmembrane region" description="Helical" evidence="15">
    <location>
        <begin position="111"/>
        <end position="132"/>
    </location>
</feature>
<dbReference type="GO" id="GO:0005886">
    <property type="term" value="C:plasma membrane"/>
    <property type="evidence" value="ECO:0007669"/>
    <property type="project" value="UniProtKB-SubCell"/>
</dbReference>
<keyword evidence="5 14" id="KW-0812">Transmembrane</keyword>
<dbReference type="SUPFAM" id="SSF81321">
    <property type="entry name" value="Family A G protein-coupled receptor-like"/>
    <property type="match status" value="1"/>
</dbReference>
<evidence type="ECO:0000256" key="6">
    <source>
        <dbReference type="ARBA" id="ARBA00022725"/>
    </source>
</evidence>
<evidence type="ECO:0000256" key="11">
    <source>
        <dbReference type="ARBA" id="ARBA00023170"/>
    </source>
</evidence>
<dbReference type="InterPro" id="IPR050939">
    <property type="entry name" value="Olfactory_GPCR1"/>
</dbReference>
<evidence type="ECO:0000256" key="10">
    <source>
        <dbReference type="ARBA" id="ARBA00023157"/>
    </source>
</evidence>
<evidence type="ECO:0000313" key="17">
    <source>
        <dbReference type="Proteomes" id="UP001652583"/>
    </source>
</evidence>
<dbReference type="Gene3D" id="1.20.1070.10">
    <property type="entry name" value="Rhodopsin 7-helix transmembrane proteins"/>
    <property type="match status" value="1"/>
</dbReference>
<name>A0A6J1ZX98_ACIJB</name>
<dbReference type="PRINTS" id="PR00237">
    <property type="entry name" value="GPCRRHODOPSN"/>
</dbReference>
<dbReference type="KEGG" id="aju:106967511"/>
<keyword evidence="3 15" id="KW-1003">Cell membrane</keyword>
<evidence type="ECO:0000256" key="5">
    <source>
        <dbReference type="ARBA" id="ARBA00022692"/>
    </source>
</evidence>
<sequence>MVFSVSSAALEFMNSSETSTVTEFVLLGFPGCQELQSFLFSLFLGIYIFTIMGNGIIVCAVRLDQRLHTPMYILLGNFAFLEILYITSTVPRMLVNFLSETKTISFVGCFLQLYFFTSLGTTEAYFLCIMAYDRYLTICHPLHYSTTMTQQLCYILMSLCWVLGFLSYSASTKQLSQLPFCGPNTIDHFMCDMDPLMALSCATAPVMEIIFYVLNSLIIILTLLYILGSYTLLLIAVLKVPSAAGLRKAFSTCGSHLTVVCLFFGALLAMYVSPTADNPAEIQKILTLFYSVVTPFLNPLIYSLRNKDMKAALKKILFGDKVKENDQRAKLCRTLYTIVRTFNSM</sequence>
<feature type="transmembrane region" description="Helical" evidence="15">
    <location>
        <begin position="249"/>
        <end position="273"/>
    </location>
</feature>
<organism evidence="17 18">
    <name type="scientific">Acinonyx jubatus</name>
    <name type="common">Cheetah</name>
    <dbReference type="NCBI Taxonomy" id="32536"/>
    <lineage>
        <taxon>Eukaryota</taxon>
        <taxon>Metazoa</taxon>
        <taxon>Chordata</taxon>
        <taxon>Craniata</taxon>
        <taxon>Vertebrata</taxon>
        <taxon>Euteleostomi</taxon>
        <taxon>Mammalia</taxon>
        <taxon>Eutheria</taxon>
        <taxon>Laurasiatheria</taxon>
        <taxon>Carnivora</taxon>
        <taxon>Feliformia</taxon>
        <taxon>Felidae</taxon>
        <taxon>Felinae</taxon>
        <taxon>Acinonyx</taxon>
    </lineage>
</organism>
<accession>A0A6J1ZX98</accession>
<dbReference type="PANTHER" id="PTHR24242">
    <property type="entry name" value="G-PROTEIN COUPLED RECEPTOR"/>
    <property type="match status" value="1"/>
</dbReference>
<keyword evidence="9 15" id="KW-0472">Membrane</keyword>
<keyword evidence="13 14" id="KW-0807">Transducer</keyword>
<evidence type="ECO:0000313" key="18">
    <source>
        <dbReference type="RefSeq" id="XP_026922207.2"/>
    </source>
</evidence>
<comment type="similarity">
    <text evidence="14">Belongs to the G-protein coupled receptor 1 family.</text>
</comment>
<feature type="transmembrane region" description="Helical" evidence="15">
    <location>
        <begin position="209"/>
        <end position="237"/>
    </location>
</feature>
<keyword evidence="10" id="KW-1015">Disulfide bond</keyword>
<dbReference type="GO" id="GO:0004984">
    <property type="term" value="F:olfactory receptor activity"/>
    <property type="evidence" value="ECO:0007669"/>
    <property type="project" value="InterPro"/>
</dbReference>
<evidence type="ECO:0000256" key="9">
    <source>
        <dbReference type="ARBA" id="ARBA00023136"/>
    </source>
</evidence>
<keyword evidence="8 14" id="KW-0297">G-protein coupled receptor</keyword>
<keyword evidence="17" id="KW-1185">Reference proteome</keyword>
<feature type="domain" description="G-protein coupled receptors family 1 profile" evidence="16">
    <location>
        <begin position="53"/>
        <end position="302"/>
    </location>
</feature>
<evidence type="ECO:0000256" key="12">
    <source>
        <dbReference type="ARBA" id="ARBA00023180"/>
    </source>
</evidence>
<keyword evidence="4 15" id="KW-0716">Sensory transduction</keyword>
<dbReference type="InterPro" id="IPR000276">
    <property type="entry name" value="GPCR_Rhodpsn"/>
</dbReference>
<evidence type="ECO:0000256" key="4">
    <source>
        <dbReference type="ARBA" id="ARBA00022606"/>
    </source>
</evidence>
<feature type="transmembrane region" description="Helical" evidence="15">
    <location>
        <begin position="72"/>
        <end position="91"/>
    </location>
</feature>
<evidence type="ECO:0000256" key="15">
    <source>
        <dbReference type="RuleBase" id="RU363047"/>
    </source>
</evidence>
<proteinExistence type="inferred from homology"/>
<reference evidence="18" key="1">
    <citation type="submission" date="2025-08" db="UniProtKB">
        <authorList>
            <consortium name="RefSeq"/>
        </authorList>
    </citation>
    <scope>IDENTIFICATION</scope>
    <source>
        <tissue evidence="18">Blood</tissue>
    </source>
</reference>
<evidence type="ECO:0000256" key="14">
    <source>
        <dbReference type="RuleBase" id="RU000688"/>
    </source>
</evidence>
<evidence type="ECO:0000256" key="3">
    <source>
        <dbReference type="ARBA" id="ARBA00022475"/>
    </source>
</evidence>
<evidence type="ECO:0000256" key="8">
    <source>
        <dbReference type="ARBA" id="ARBA00023040"/>
    </source>
</evidence>
<feature type="transmembrane region" description="Helical" evidence="15">
    <location>
        <begin position="152"/>
        <end position="170"/>
    </location>
</feature>
<evidence type="ECO:0000256" key="13">
    <source>
        <dbReference type="ARBA" id="ARBA00023224"/>
    </source>
</evidence>
<evidence type="ECO:0000256" key="7">
    <source>
        <dbReference type="ARBA" id="ARBA00022989"/>
    </source>
</evidence>
<dbReference type="GeneID" id="106967511"/>
<dbReference type="PROSITE" id="PS00237">
    <property type="entry name" value="G_PROTEIN_RECEP_F1_1"/>
    <property type="match status" value="1"/>
</dbReference>
<keyword evidence="7 15" id="KW-1133">Transmembrane helix</keyword>
<evidence type="ECO:0000256" key="2">
    <source>
        <dbReference type="ARBA" id="ARBA00004651"/>
    </source>
</evidence>
<feature type="transmembrane region" description="Helical" evidence="15">
    <location>
        <begin position="38"/>
        <end position="60"/>
    </location>
</feature>
<comment type="subcellular location">
    <subcellularLocation>
        <location evidence="2 15">Cell membrane</location>
        <topology evidence="2 15">Multi-pass membrane protein</topology>
    </subcellularLocation>
</comment>
<dbReference type="Pfam" id="PF13853">
    <property type="entry name" value="7tm_4"/>
    <property type="match status" value="1"/>
</dbReference>
<dbReference type="Proteomes" id="UP001652583">
    <property type="component" value="Chromosome B3"/>
</dbReference>
<dbReference type="GO" id="GO:0004930">
    <property type="term" value="F:G protein-coupled receptor activity"/>
    <property type="evidence" value="ECO:0007669"/>
    <property type="project" value="UniProtKB-KW"/>
</dbReference>
<dbReference type="PROSITE" id="PS50262">
    <property type="entry name" value="G_PROTEIN_RECEP_F1_2"/>
    <property type="match status" value="1"/>
</dbReference>
<dbReference type="AlphaFoldDB" id="A0A6J1ZX98"/>
<evidence type="ECO:0000259" key="16">
    <source>
        <dbReference type="PROSITE" id="PS50262"/>
    </source>
</evidence>
<dbReference type="RefSeq" id="XP_026922207.2">
    <property type="nucleotide sequence ID" value="XM_027066406.2"/>
</dbReference>
<keyword evidence="6 15" id="KW-0552">Olfaction</keyword>
<dbReference type="InterPro" id="IPR017452">
    <property type="entry name" value="GPCR_Rhodpsn_7TM"/>
</dbReference>
<keyword evidence="12" id="KW-0325">Glycoprotein</keyword>
<dbReference type="PANTHER" id="PTHR24242:SF197">
    <property type="entry name" value="OLFACTORY RECEPTOR"/>
    <property type="match status" value="1"/>
</dbReference>
<gene>
    <name evidence="18" type="primary">LOC106967511</name>
</gene>